<evidence type="ECO:0000256" key="3">
    <source>
        <dbReference type="ARBA" id="ARBA00022475"/>
    </source>
</evidence>
<evidence type="ECO:0000256" key="9">
    <source>
        <dbReference type="ARBA" id="ARBA00022984"/>
    </source>
</evidence>
<evidence type="ECO:0000313" key="23">
    <source>
        <dbReference type="EMBL" id="MBO8423838.1"/>
    </source>
</evidence>
<evidence type="ECO:0000256" key="11">
    <source>
        <dbReference type="ARBA" id="ARBA00023136"/>
    </source>
</evidence>
<keyword evidence="10 22" id="KW-1133">Transmembrane helix</keyword>
<proteinExistence type="inferred from homology"/>
<organism evidence="23 24">
    <name type="scientific">Candidatus Stercoripulliclostridium pullicola</name>
    <dbReference type="NCBI Taxonomy" id="2840953"/>
    <lineage>
        <taxon>Bacteria</taxon>
        <taxon>Bacillati</taxon>
        <taxon>Bacillota</taxon>
        <taxon>Clostridia</taxon>
        <taxon>Eubacteriales</taxon>
        <taxon>Candidatus Stercoripulliclostridium</taxon>
    </lineage>
</organism>
<name>A0A940ID10_9FIRM</name>
<dbReference type="AlphaFoldDB" id="A0A940ID10"/>
<keyword evidence="11 22" id="KW-0472">Membrane</keyword>
<dbReference type="Pfam" id="PF01098">
    <property type="entry name" value="FTSW_RODA_SPOVE"/>
    <property type="match status" value="1"/>
</dbReference>
<keyword evidence="3" id="KW-1003">Cell membrane</keyword>
<comment type="pathway">
    <text evidence="2">Cell wall biogenesis; peptidoglycan biosynthesis.</text>
</comment>
<evidence type="ECO:0000256" key="2">
    <source>
        <dbReference type="ARBA" id="ARBA00004752"/>
    </source>
</evidence>
<dbReference type="GO" id="GO:0071555">
    <property type="term" value="P:cell wall organization"/>
    <property type="evidence" value="ECO:0007669"/>
    <property type="project" value="UniProtKB-KW"/>
</dbReference>
<evidence type="ECO:0000256" key="16">
    <source>
        <dbReference type="ARBA" id="ARBA00038053"/>
    </source>
</evidence>
<keyword evidence="4" id="KW-0132">Cell division</keyword>
<feature type="transmembrane region" description="Helical" evidence="22">
    <location>
        <begin position="268"/>
        <end position="289"/>
    </location>
</feature>
<evidence type="ECO:0000256" key="21">
    <source>
        <dbReference type="ARBA" id="ARBA00049966"/>
    </source>
</evidence>
<evidence type="ECO:0000256" key="17">
    <source>
        <dbReference type="ARBA" id="ARBA00041185"/>
    </source>
</evidence>
<evidence type="ECO:0000256" key="8">
    <source>
        <dbReference type="ARBA" id="ARBA00022960"/>
    </source>
</evidence>
<feature type="transmembrane region" description="Helical" evidence="22">
    <location>
        <begin position="328"/>
        <end position="349"/>
    </location>
</feature>
<evidence type="ECO:0000256" key="12">
    <source>
        <dbReference type="ARBA" id="ARBA00023306"/>
    </source>
</evidence>
<evidence type="ECO:0000256" key="6">
    <source>
        <dbReference type="ARBA" id="ARBA00022679"/>
    </source>
</evidence>
<gene>
    <name evidence="23" type="primary">ftsW</name>
    <name evidence="23" type="ORF">IAB16_02260</name>
</gene>
<dbReference type="GO" id="GO:0032153">
    <property type="term" value="C:cell division site"/>
    <property type="evidence" value="ECO:0007669"/>
    <property type="project" value="TreeGrafter"/>
</dbReference>
<keyword evidence="6" id="KW-0808">Transferase</keyword>
<dbReference type="PANTHER" id="PTHR30474">
    <property type="entry name" value="CELL CYCLE PROTEIN"/>
    <property type="match status" value="1"/>
</dbReference>
<evidence type="ECO:0000313" key="24">
    <source>
        <dbReference type="Proteomes" id="UP000727857"/>
    </source>
</evidence>
<evidence type="ECO:0000256" key="22">
    <source>
        <dbReference type="SAM" id="Phobius"/>
    </source>
</evidence>
<evidence type="ECO:0000256" key="5">
    <source>
        <dbReference type="ARBA" id="ARBA00022676"/>
    </source>
</evidence>
<dbReference type="EC" id="2.4.99.28" evidence="19"/>
<evidence type="ECO:0000256" key="7">
    <source>
        <dbReference type="ARBA" id="ARBA00022692"/>
    </source>
</evidence>
<comment type="catalytic activity">
    <reaction evidence="20">
        <text>[GlcNAc-(1-&gt;4)-Mur2Ac(oyl-L-Ala-gamma-D-Glu-L-Lys-D-Ala-D-Ala)](n)-di-trans,octa-cis-undecaprenyl diphosphate + beta-D-GlcNAc-(1-&gt;4)-Mur2Ac(oyl-L-Ala-gamma-D-Glu-L-Lys-D-Ala-D-Ala)-di-trans,octa-cis-undecaprenyl diphosphate = [GlcNAc-(1-&gt;4)-Mur2Ac(oyl-L-Ala-gamma-D-Glu-L-Lys-D-Ala-D-Ala)](n+1)-di-trans,octa-cis-undecaprenyl diphosphate + di-trans,octa-cis-undecaprenyl diphosphate + H(+)</text>
        <dbReference type="Rhea" id="RHEA:23708"/>
        <dbReference type="Rhea" id="RHEA-COMP:9602"/>
        <dbReference type="Rhea" id="RHEA-COMP:9603"/>
        <dbReference type="ChEBI" id="CHEBI:15378"/>
        <dbReference type="ChEBI" id="CHEBI:58405"/>
        <dbReference type="ChEBI" id="CHEBI:60033"/>
        <dbReference type="ChEBI" id="CHEBI:78435"/>
        <dbReference type="EC" id="2.4.99.28"/>
    </reaction>
</comment>
<sequence length="378" mass="40275">MRLKHNVLVSTVLLSLFGIVMIYSASSYSAELDYGDAFFYVKKQILGFVVGIFTMTAGYKISLGFLKKCSLAVYIGSMLLLAAVFIPGLGQTSYGATRWINLGFITFQPSEIAKFGLVIFLAAYLDKYPPVTLKRLIIPVLSGIAMCALVMLEPNMSITLCIAAVLFAMLFVGGMRGKHIALFSGAALAAIPALIIAEPYRLKRLAAFLDPWATPKGEGYQLIQSYYALGSGGIFGVGLFASRQKYLYLPFAESDFIFSVIGEELGLVGSIAVTAVFALLVFSGIRIAVNAKDNYTRMLAAGVTAVIAVQSLLNIAVVSGAVPPTGVPLPFVSAGGSSLMVFMFASGLLMNIDEANRIHAVSGSVALNKTHSVNKTHA</sequence>
<feature type="transmembrane region" description="Helical" evidence="22">
    <location>
        <begin position="301"/>
        <end position="322"/>
    </location>
</feature>
<comment type="function">
    <text evidence="21">Peptidoglycan polymerase that is essential for cell division.</text>
</comment>
<dbReference type="EMBL" id="JADINF010000058">
    <property type="protein sequence ID" value="MBO8423838.1"/>
    <property type="molecule type" value="Genomic_DNA"/>
</dbReference>
<evidence type="ECO:0000256" key="18">
    <source>
        <dbReference type="ARBA" id="ARBA00041418"/>
    </source>
</evidence>
<feature type="transmembrane region" description="Helical" evidence="22">
    <location>
        <begin position="71"/>
        <end position="90"/>
    </location>
</feature>
<dbReference type="InterPro" id="IPR001182">
    <property type="entry name" value="FtsW/RodA"/>
</dbReference>
<keyword evidence="5" id="KW-0328">Glycosyltransferase</keyword>
<dbReference type="PROSITE" id="PS00428">
    <property type="entry name" value="FTSW_RODA_SPOVE"/>
    <property type="match status" value="1"/>
</dbReference>
<keyword evidence="7 22" id="KW-0812">Transmembrane</keyword>
<keyword evidence="8" id="KW-0133">Cell shape</keyword>
<feature type="transmembrane region" description="Helical" evidence="22">
    <location>
        <begin position="102"/>
        <end position="125"/>
    </location>
</feature>
<dbReference type="Proteomes" id="UP000727857">
    <property type="component" value="Unassembled WGS sequence"/>
</dbReference>
<protein>
    <recommendedName>
        <fullName evidence="17">Probable peptidoglycan glycosyltransferase FtsW</fullName>
        <ecNumber evidence="19">2.4.99.28</ecNumber>
    </recommendedName>
    <alternativeName>
        <fullName evidence="18">Cell division protein FtsW</fullName>
    </alternativeName>
    <alternativeName>
        <fullName evidence="15">Cell wall polymerase</fullName>
    </alternativeName>
    <alternativeName>
        <fullName evidence="14">Peptidoglycan polymerase</fullName>
    </alternativeName>
</protein>
<dbReference type="GO" id="GO:0005886">
    <property type="term" value="C:plasma membrane"/>
    <property type="evidence" value="ECO:0007669"/>
    <property type="project" value="UniProtKB-SubCell"/>
</dbReference>
<dbReference type="NCBIfam" id="TIGR02614">
    <property type="entry name" value="ftsW"/>
    <property type="match status" value="1"/>
</dbReference>
<comment type="caution">
    <text evidence="23">The sequence shown here is derived from an EMBL/GenBank/DDBJ whole genome shotgun (WGS) entry which is preliminary data.</text>
</comment>
<reference evidence="23" key="2">
    <citation type="journal article" date="2021" name="PeerJ">
        <title>Extensive microbial diversity within the chicken gut microbiome revealed by metagenomics and culture.</title>
        <authorList>
            <person name="Gilroy R."/>
            <person name="Ravi A."/>
            <person name="Getino M."/>
            <person name="Pursley I."/>
            <person name="Horton D.L."/>
            <person name="Alikhan N.F."/>
            <person name="Baker D."/>
            <person name="Gharbi K."/>
            <person name="Hall N."/>
            <person name="Watson M."/>
            <person name="Adriaenssens E.M."/>
            <person name="Foster-Nyarko E."/>
            <person name="Jarju S."/>
            <person name="Secka A."/>
            <person name="Antonio M."/>
            <person name="Oren A."/>
            <person name="Chaudhuri R.R."/>
            <person name="La Ragione R."/>
            <person name="Hildebrand F."/>
            <person name="Pallen M.J."/>
        </authorList>
    </citation>
    <scope>NUCLEOTIDE SEQUENCE</scope>
    <source>
        <strain evidence="23">517</strain>
    </source>
</reference>
<evidence type="ECO:0000256" key="13">
    <source>
        <dbReference type="ARBA" id="ARBA00023316"/>
    </source>
</evidence>
<reference evidence="23" key="1">
    <citation type="submission" date="2020-10" db="EMBL/GenBank/DDBJ databases">
        <authorList>
            <person name="Gilroy R."/>
        </authorList>
    </citation>
    <scope>NUCLEOTIDE SEQUENCE</scope>
    <source>
        <strain evidence="23">517</strain>
    </source>
</reference>
<keyword evidence="9" id="KW-0573">Peptidoglycan synthesis</keyword>
<dbReference type="GO" id="GO:0009252">
    <property type="term" value="P:peptidoglycan biosynthetic process"/>
    <property type="evidence" value="ECO:0007669"/>
    <property type="project" value="UniProtKB-KW"/>
</dbReference>
<evidence type="ECO:0000256" key="19">
    <source>
        <dbReference type="ARBA" id="ARBA00044770"/>
    </source>
</evidence>
<comment type="subcellular location">
    <subcellularLocation>
        <location evidence="1">Cell membrane</location>
        <topology evidence="1">Multi-pass membrane protein</topology>
    </subcellularLocation>
</comment>
<dbReference type="InterPro" id="IPR013437">
    <property type="entry name" value="FtsW"/>
</dbReference>
<feature type="transmembrane region" description="Helical" evidence="22">
    <location>
        <begin position="45"/>
        <end position="66"/>
    </location>
</feature>
<dbReference type="GO" id="GO:0051301">
    <property type="term" value="P:cell division"/>
    <property type="evidence" value="ECO:0007669"/>
    <property type="project" value="UniProtKB-KW"/>
</dbReference>
<evidence type="ECO:0000256" key="1">
    <source>
        <dbReference type="ARBA" id="ARBA00004651"/>
    </source>
</evidence>
<feature type="transmembrane region" description="Helical" evidence="22">
    <location>
        <begin position="157"/>
        <end position="173"/>
    </location>
</feature>
<evidence type="ECO:0000256" key="15">
    <source>
        <dbReference type="ARBA" id="ARBA00033270"/>
    </source>
</evidence>
<dbReference type="PANTHER" id="PTHR30474:SF2">
    <property type="entry name" value="PEPTIDOGLYCAN GLYCOSYLTRANSFERASE FTSW-RELATED"/>
    <property type="match status" value="1"/>
</dbReference>
<comment type="similarity">
    <text evidence="16">Belongs to the SEDS family. FtsW subfamily.</text>
</comment>
<evidence type="ECO:0000256" key="14">
    <source>
        <dbReference type="ARBA" id="ARBA00032370"/>
    </source>
</evidence>
<accession>A0A940ID10</accession>
<evidence type="ECO:0000256" key="20">
    <source>
        <dbReference type="ARBA" id="ARBA00049902"/>
    </source>
</evidence>
<keyword evidence="13" id="KW-0961">Cell wall biogenesis/degradation</keyword>
<keyword evidence="12" id="KW-0131">Cell cycle</keyword>
<evidence type="ECO:0000256" key="4">
    <source>
        <dbReference type="ARBA" id="ARBA00022618"/>
    </source>
</evidence>
<evidence type="ECO:0000256" key="10">
    <source>
        <dbReference type="ARBA" id="ARBA00022989"/>
    </source>
</evidence>
<dbReference type="GO" id="GO:0008955">
    <property type="term" value="F:peptidoglycan glycosyltransferase activity"/>
    <property type="evidence" value="ECO:0007669"/>
    <property type="project" value="UniProtKB-EC"/>
</dbReference>
<dbReference type="InterPro" id="IPR018365">
    <property type="entry name" value="Cell_cycle_FtsW-rel_CS"/>
</dbReference>
<feature type="transmembrane region" description="Helical" evidence="22">
    <location>
        <begin position="132"/>
        <end position="151"/>
    </location>
</feature>
<feature type="transmembrane region" description="Helical" evidence="22">
    <location>
        <begin position="180"/>
        <end position="202"/>
    </location>
</feature>
<dbReference type="GO" id="GO:0008360">
    <property type="term" value="P:regulation of cell shape"/>
    <property type="evidence" value="ECO:0007669"/>
    <property type="project" value="UniProtKB-KW"/>
</dbReference>
<dbReference type="GO" id="GO:0015648">
    <property type="term" value="F:lipid-linked peptidoglycan transporter activity"/>
    <property type="evidence" value="ECO:0007669"/>
    <property type="project" value="TreeGrafter"/>
</dbReference>